<evidence type="ECO:0000256" key="3">
    <source>
        <dbReference type="ARBA" id="ARBA00005638"/>
    </source>
</evidence>
<accession>A0A2I1KSC2</accession>
<evidence type="ECO:0000256" key="1">
    <source>
        <dbReference type="ARBA" id="ARBA00001916"/>
    </source>
</evidence>
<evidence type="ECO:0000256" key="6">
    <source>
        <dbReference type="ARBA" id="ARBA00023244"/>
    </source>
</evidence>
<evidence type="ECO:0000256" key="9">
    <source>
        <dbReference type="SAM" id="MobiDB-lite"/>
    </source>
</evidence>
<organism evidence="12 13">
    <name type="scientific">Actinomyces urogenitalis</name>
    <dbReference type="NCBI Taxonomy" id="103621"/>
    <lineage>
        <taxon>Bacteria</taxon>
        <taxon>Bacillati</taxon>
        <taxon>Actinomycetota</taxon>
        <taxon>Actinomycetes</taxon>
        <taxon>Actinomycetales</taxon>
        <taxon>Actinomycetaceae</taxon>
        <taxon>Actinomyces</taxon>
    </lineage>
</organism>
<dbReference type="GeneID" id="81708647"/>
<comment type="function">
    <text evidence="2">Tetrapolymerization of the monopyrrole PBG into the hydroxymethylbilane pre-uroporphyrinogen in several discrete steps.</text>
</comment>
<comment type="catalytic activity">
    <reaction evidence="7">
        <text>4 porphobilinogen + H2O = hydroxymethylbilane + 4 NH4(+)</text>
        <dbReference type="Rhea" id="RHEA:13185"/>
        <dbReference type="ChEBI" id="CHEBI:15377"/>
        <dbReference type="ChEBI" id="CHEBI:28938"/>
        <dbReference type="ChEBI" id="CHEBI:57845"/>
        <dbReference type="ChEBI" id="CHEBI:58126"/>
        <dbReference type="EC" id="2.5.1.61"/>
    </reaction>
</comment>
<dbReference type="EMBL" id="PKHA01000006">
    <property type="protein sequence ID" value="PKY98534.1"/>
    <property type="molecule type" value="Genomic_DNA"/>
</dbReference>
<dbReference type="SUPFAM" id="SSF54782">
    <property type="entry name" value="Porphobilinogen deaminase (hydroxymethylbilane synthase), C-terminal domain"/>
    <property type="match status" value="1"/>
</dbReference>
<dbReference type="InterPro" id="IPR000860">
    <property type="entry name" value="HemC"/>
</dbReference>
<evidence type="ECO:0000259" key="11">
    <source>
        <dbReference type="Pfam" id="PF03900"/>
    </source>
</evidence>
<dbReference type="PROSITE" id="PS00533">
    <property type="entry name" value="PORPHOBILINOGEN_DEAM"/>
    <property type="match status" value="1"/>
</dbReference>
<evidence type="ECO:0000256" key="2">
    <source>
        <dbReference type="ARBA" id="ARBA00002869"/>
    </source>
</evidence>
<dbReference type="GO" id="GO:0006783">
    <property type="term" value="P:heme biosynthetic process"/>
    <property type="evidence" value="ECO:0007669"/>
    <property type="project" value="TreeGrafter"/>
</dbReference>
<evidence type="ECO:0000313" key="13">
    <source>
        <dbReference type="Proteomes" id="UP000234778"/>
    </source>
</evidence>
<evidence type="ECO:0000256" key="5">
    <source>
        <dbReference type="ARBA" id="ARBA00022679"/>
    </source>
</evidence>
<proteinExistence type="inferred from homology"/>
<sequence length="402" mass="40730">MSTVRLGTRGSALALTQSGLVARMLEQAAALAGQELHVELVPVRTRGDVDPTALSQLGGVGVFATALREALLAGECDLAVHSYKDLPTAAVPGLRIAAVPAREDPRDVLCTRAATLGLHDLPAGARVGTGSPRRSAQLLAQRPDLTIVPIRGNVPTRLARVVGSVVSADGPMGATAEPDLDAAILALSGMRRLGLEDYASQPLAARCGARSQVEVQGIPDGGSAAGSPATTEPWMLPAAAQGALAVETRDRVSCELPVLTVALALVDDPVTRACADAERSLMRCLAAGCAAPVGALARPLDVAGEPAAGRDLPTEPGTALEPGPDQAPAICLEALVASLDGTQLRRASATGTLEEAEDLGRCVAERLLADGAAQITDLQASKGSPGAGSTGPQAAAKGTDRR</sequence>
<dbReference type="InterPro" id="IPR022417">
    <property type="entry name" value="Porphobilin_deaminase_N"/>
</dbReference>
<dbReference type="EC" id="2.5.1.61" evidence="4 8"/>
<dbReference type="Gene3D" id="3.40.190.10">
    <property type="entry name" value="Periplasmic binding protein-like II"/>
    <property type="match status" value="2"/>
</dbReference>
<dbReference type="InterPro" id="IPR022418">
    <property type="entry name" value="Porphobilinogen_deaminase_C"/>
</dbReference>
<comment type="caution">
    <text evidence="12">The sequence shown here is derived from an EMBL/GenBank/DDBJ whole genome shotgun (WGS) entry which is preliminary data.</text>
</comment>
<feature type="domain" description="Porphobilinogen deaminase N-terminal" evidence="10">
    <location>
        <begin position="4"/>
        <end position="250"/>
    </location>
</feature>
<dbReference type="NCBIfam" id="TIGR00212">
    <property type="entry name" value="hemC"/>
    <property type="match status" value="1"/>
</dbReference>
<keyword evidence="6" id="KW-0627">Porphyrin biosynthesis</keyword>
<dbReference type="InterPro" id="IPR036803">
    <property type="entry name" value="Porphobilinogen_deaminase_C_sf"/>
</dbReference>
<dbReference type="Proteomes" id="UP000234778">
    <property type="component" value="Unassembled WGS sequence"/>
</dbReference>
<evidence type="ECO:0000313" key="12">
    <source>
        <dbReference type="EMBL" id="PKY98534.1"/>
    </source>
</evidence>
<dbReference type="GO" id="GO:0004418">
    <property type="term" value="F:hydroxymethylbilane synthase activity"/>
    <property type="evidence" value="ECO:0007669"/>
    <property type="project" value="UniProtKB-UniRule"/>
</dbReference>
<name>A0A2I1KSC2_9ACTO</name>
<keyword evidence="5" id="KW-0808">Transferase</keyword>
<dbReference type="Gene3D" id="3.30.160.40">
    <property type="entry name" value="Porphobilinogen deaminase, C-terminal domain"/>
    <property type="match status" value="1"/>
</dbReference>
<feature type="region of interest" description="Disordered" evidence="9">
    <location>
        <begin position="378"/>
        <end position="402"/>
    </location>
</feature>
<dbReference type="PANTHER" id="PTHR11557:SF0">
    <property type="entry name" value="PORPHOBILINOGEN DEAMINASE"/>
    <property type="match status" value="1"/>
</dbReference>
<gene>
    <name evidence="12" type="primary">hemC</name>
    <name evidence="12" type="ORF">CYJ26_06840</name>
</gene>
<evidence type="ECO:0000256" key="8">
    <source>
        <dbReference type="NCBIfam" id="TIGR00212"/>
    </source>
</evidence>
<dbReference type="Pfam" id="PF03900">
    <property type="entry name" value="Porphobil_deamC"/>
    <property type="match status" value="1"/>
</dbReference>
<comment type="cofactor">
    <cofactor evidence="1">
        <name>dipyrromethane</name>
        <dbReference type="ChEBI" id="CHEBI:60342"/>
    </cofactor>
</comment>
<dbReference type="PRINTS" id="PR00151">
    <property type="entry name" value="PORPHBDMNASE"/>
</dbReference>
<evidence type="ECO:0000256" key="4">
    <source>
        <dbReference type="ARBA" id="ARBA00012655"/>
    </source>
</evidence>
<protein>
    <recommendedName>
        <fullName evidence="4 8">Hydroxymethylbilane synthase</fullName>
        <ecNumber evidence="4 8">2.5.1.61</ecNumber>
    </recommendedName>
</protein>
<reference evidence="12 13" key="1">
    <citation type="submission" date="2017-12" db="EMBL/GenBank/DDBJ databases">
        <title>Phylogenetic diversity of female urinary microbiome.</title>
        <authorList>
            <person name="Thomas-White K."/>
            <person name="Wolfe A.J."/>
        </authorList>
    </citation>
    <scope>NUCLEOTIDE SEQUENCE [LARGE SCALE GENOMIC DNA]</scope>
    <source>
        <strain evidence="12 13">UMB0319</strain>
    </source>
</reference>
<comment type="similarity">
    <text evidence="3">Belongs to the HMBS family.</text>
</comment>
<evidence type="ECO:0000256" key="7">
    <source>
        <dbReference type="ARBA" id="ARBA00048169"/>
    </source>
</evidence>
<dbReference type="PANTHER" id="PTHR11557">
    <property type="entry name" value="PORPHOBILINOGEN DEAMINASE"/>
    <property type="match status" value="1"/>
</dbReference>
<dbReference type="AlphaFoldDB" id="A0A2I1KSC2"/>
<evidence type="ECO:0000259" key="10">
    <source>
        <dbReference type="Pfam" id="PF01379"/>
    </source>
</evidence>
<feature type="domain" description="Porphobilinogen deaminase C-terminal" evidence="11">
    <location>
        <begin position="274"/>
        <end position="368"/>
    </location>
</feature>
<dbReference type="InterPro" id="IPR022419">
    <property type="entry name" value="Porphobilin_deaminase_cofac_BS"/>
</dbReference>
<dbReference type="SUPFAM" id="SSF53850">
    <property type="entry name" value="Periplasmic binding protein-like II"/>
    <property type="match status" value="1"/>
</dbReference>
<dbReference type="Pfam" id="PF01379">
    <property type="entry name" value="Porphobil_deam"/>
    <property type="match status" value="1"/>
</dbReference>
<dbReference type="GO" id="GO:0005737">
    <property type="term" value="C:cytoplasm"/>
    <property type="evidence" value="ECO:0007669"/>
    <property type="project" value="UniProtKB-UniRule"/>
</dbReference>
<dbReference type="RefSeq" id="WP_006547964.1">
    <property type="nucleotide sequence ID" value="NZ_JAHAIH010000009.1"/>
</dbReference>